<dbReference type="GO" id="GO:0016020">
    <property type="term" value="C:membrane"/>
    <property type="evidence" value="ECO:0007669"/>
    <property type="project" value="UniProtKB-SubCell"/>
</dbReference>
<dbReference type="EMBL" id="FTOH01000004">
    <property type="protein sequence ID" value="SIS76218.1"/>
    <property type="molecule type" value="Genomic_DNA"/>
</dbReference>
<dbReference type="InterPro" id="IPR038770">
    <property type="entry name" value="Na+/solute_symporter_sf"/>
</dbReference>
<dbReference type="OrthoDB" id="3418949at2"/>
<dbReference type="InterPro" id="IPR036291">
    <property type="entry name" value="NAD(P)-bd_dom_sf"/>
</dbReference>
<feature type="transmembrane region" description="Helical" evidence="9">
    <location>
        <begin position="332"/>
        <end position="351"/>
    </location>
</feature>
<dbReference type="STRING" id="484498.SAMN05421686_104166"/>
<dbReference type="AlphaFoldDB" id="A0A1N7LQW0"/>
<keyword evidence="3" id="KW-0813">Transport</keyword>
<reference evidence="13" key="1">
    <citation type="submission" date="2017-01" db="EMBL/GenBank/DDBJ databases">
        <authorList>
            <person name="Varghese N."/>
            <person name="Submissions S."/>
        </authorList>
    </citation>
    <scope>NUCLEOTIDE SEQUENCE [LARGE SCALE GENOMIC DNA]</scope>
    <source>
        <strain evidence="13">DSM 24913</strain>
    </source>
</reference>
<dbReference type="Pfam" id="PF02254">
    <property type="entry name" value="TrkA_N"/>
    <property type="match status" value="1"/>
</dbReference>
<evidence type="ECO:0000259" key="10">
    <source>
        <dbReference type="Pfam" id="PF00999"/>
    </source>
</evidence>
<evidence type="ECO:0000256" key="3">
    <source>
        <dbReference type="ARBA" id="ARBA00022448"/>
    </source>
</evidence>
<feature type="transmembrane region" description="Helical" evidence="9">
    <location>
        <begin position="270"/>
        <end position="294"/>
    </location>
</feature>
<dbReference type="SUPFAM" id="SSF51735">
    <property type="entry name" value="NAD(P)-binding Rossmann-fold domains"/>
    <property type="match status" value="1"/>
</dbReference>
<evidence type="ECO:0000256" key="9">
    <source>
        <dbReference type="SAM" id="Phobius"/>
    </source>
</evidence>
<evidence type="ECO:0000256" key="2">
    <source>
        <dbReference type="ARBA" id="ARBA00005551"/>
    </source>
</evidence>
<name>A0A1N7LQW0_9GAMM</name>
<dbReference type="Pfam" id="PF00999">
    <property type="entry name" value="Na_H_Exchanger"/>
    <property type="match status" value="1"/>
</dbReference>
<dbReference type="Proteomes" id="UP000185639">
    <property type="component" value="Unassembled WGS sequence"/>
</dbReference>
<dbReference type="InterPro" id="IPR006153">
    <property type="entry name" value="Cation/H_exchanger_TM"/>
</dbReference>
<keyword evidence="13" id="KW-1185">Reference proteome</keyword>
<dbReference type="Gene3D" id="1.20.1530.20">
    <property type="match status" value="1"/>
</dbReference>
<dbReference type="RefSeq" id="WP_076515024.1">
    <property type="nucleotide sequence ID" value="NZ_FTOH01000004.1"/>
</dbReference>
<evidence type="ECO:0000256" key="1">
    <source>
        <dbReference type="ARBA" id="ARBA00004141"/>
    </source>
</evidence>
<dbReference type="Gene3D" id="3.40.50.720">
    <property type="entry name" value="NAD(P)-binding Rossmann-like Domain"/>
    <property type="match status" value="1"/>
</dbReference>
<dbReference type="PANTHER" id="PTHR42751">
    <property type="entry name" value="SODIUM/HYDROGEN EXCHANGER FAMILY/TRKA DOMAIN PROTEIN"/>
    <property type="match status" value="1"/>
</dbReference>
<feature type="transmembrane region" description="Helical" evidence="9">
    <location>
        <begin position="246"/>
        <end position="264"/>
    </location>
</feature>
<keyword evidence="7" id="KW-0406">Ion transport</keyword>
<comment type="similarity">
    <text evidence="2">Belongs to the monovalent cation:proton antiporter 2 (CPA2) transporter (TC 2.A.37) family.</text>
</comment>
<keyword evidence="6 9" id="KW-1133">Transmembrane helix</keyword>
<organism evidence="12 13">
    <name type="scientific">Thalassolituus maritimus</name>
    <dbReference type="NCBI Taxonomy" id="484498"/>
    <lineage>
        <taxon>Bacteria</taxon>
        <taxon>Pseudomonadati</taxon>
        <taxon>Pseudomonadota</taxon>
        <taxon>Gammaproteobacteria</taxon>
        <taxon>Oceanospirillales</taxon>
        <taxon>Oceanospirillaceae</taxon>
        <taxon>Thalassolituus</taxon>
    </lineage>
</organism>
<comment type="subcellular location">
    <subcellularLocation>
        <location evidence="1">Membrane</location>
        <topology evidence="1">Multi-pass membrane protein</topology>
    </subcellularLocation>
</comment>
<evidence type="ECO:0000259" key="11">
    <source>
        <dbReference type="Pfam" id="PF02254"/>
    </source>
</evidence>
<evidence type="ECO:0000256" key="7">
    <source>
        <dbReference type="ARBA" id="ARBA00023065"/>
    </source>
</evidence>
<feature type="transmembrane region" description="Helical" evidence="9">
    <location>
        <begin position="109"/>
        <end position="131"/>
    </location>
</feature>
<dbReference type="InterPro" id="IPR003148">
    <property type="entry name" value="RCK_N"/>
</dbReference>
<feature type="domain" description="Cation/H+ exchanger transmembrane" evidence="10">
    <location>
        <begin position="6"/>
        <end position="351"/>
    </location>
</feature>
<proteinExistence type="inferred from homology"/>
<keyword evidence="4" id="KW-0050">Antiport</keyword>
<evidence type="ECO:0000256" key="8">
    <source>
        <dbReference type="ARBA" id="ARBA00023136"/>
    </source>
</evidence>
<feature type="transmembrane region" description="Helical" evidence="9">
    <location>
        <begin position="44"/>
        <end position="62"/>
    </location>
</feature>
<evidence type="ECO:0000256" key="4">
    <source>
        <dbReference type="ARBA" id="ARBA00022449"/>
    </source>
</evidence>
<protein>
    <submittedName>
        <fullName evidence="12">Transporter, CPA2 family</fullName>
    </submittedName>
</protein>
<feature type="domain" description="RCK N-terminal" evidence="11">
    <location>
        <begin position="385"/>
        <end position="500"/>
    </location>
</feature>
<dbReference type="GO" id="GO:1902600">
    <property type="term" value="P:proton transmembrane transport"/>
    <property type="evidence" value="ECO:0007669"/>
    <property type="project" value="InterPro"/>
</dbReference>
<feature type="transmembrane region" description="Helical" evidence="9">
    <location>
        <begin position="74"/>
        <end position="97"/>
    </location>
</feature>
<keyword evidence="5 9" id="KW-0812">Transmembrane</keyword>
<gene>
    <name evidence="12" type="ORF">SAMN05421686_104166</name>
</gene>
<dbReference type="GO" id="GO:0015297">
    <property type="term" value="F:antiporter activity"/>
    <property type="evidence" value="ECO:0007669"/>
    <property type="project" value="UniProtKB-KW"/>
</dbReference>
<dbReference type="GO" id="GO:0006813">
    <property type="term" value="P:potassium ion transport"/>
    <property type="evidence" value="ECO:0007669"/>
    <property type="project" value="InterPro"/>
</dbReference>
<feature type="transmembrane region" description="Helical" evidence="9">
    <location>
        <begin position="143"/>
        <end position="165"/>
    </location>
</feature>
<evidence type="ECO:0000313" key="12">
    <source>
        <dbReference type="EMBL" id="SIS76218.1"/>
    </source>
</evidence>
<evidence type="ECO:0000256" key="5">
    <source>
        <dbReference type="ARBA" id="ARBA00022692"/>
    </source>
</evidence>
<keyword evidence="8 9" id="KW-0472">Membrane</keyword>
<evidence type="ECO:0000313" key="13">
    <source>
        <dbReference type="Proteomes" id="UP000185639"/>
    </source>
</evidence>
<sequence>MDFLWILIAFVFGLVARQFSLPPLIGFLIAGFVLNALGREATPLLDELASLGITLMLFTIGLKLDIRTLIRKEVWGGTLVQSGTWILLGIAALPVPTWLGLSQAFEVDLVTAALVAFALSFSSTVAVVKMLEEASELKVRHGRLALGILIVQDIVAVVFLVAATGKVPDEWALALFLLPLLRPALYWVMERSGHGELLPLTGLFLALGGYELFDALGVKGDLGALILGVLVAGHNKSSELYKTLMSFKDLFLIGFFLSIGFAALPTLEMLYVTAGLTLLLVIKFVLFYFTFIIFGLSGRTAYLTALALSNYSEFGLIVADMGVKQSWLGEEWLVMIALAMSVSFLISTVLFRRAHSIYARMYKTINRFEREGAHQSLKLPASFDVLIVGMGRVGKGAYQALHGSDTSSAWGLESDTDRAEKLRSESFNVISGDADDLEFWQQASHCDIRLVMLALPSQQEMLATLQMMKIAGYQGKTAAVARYEDERNQLLDLGVDVVFNYYAEVGTGFAEESRHLLSVTD</sequence>
<accession>A0A1N7LQW0</accession>
<evidence type="ECO:0000256" key="6">
    <source>
        <dbReference type="ARBA" id="ARBA00022989"/>
    </source>
</evidence>
<dbReference type="PANTHER" id="PTHR42751:SF1">
    <property type="entry name" value="CATION_PROTON ANTIPORTER YBAL-RELATED"/>
    <property type="match status" value="1"/>
</dbReference>